<evidence type="ECO:0000256" key="1">
    <source>
        <dbReference type="ARBA" id="ARBA00004370"/>
    </source>
</evidence>
<gene>
    <name evidence="5" type="ORF">ALO_10389</name>
</gene>
<feature type="domain" description="PASTA" evidence="4">
    <location>
        <begin position="597"/>
        <end position="656"/>
    </location>
</feature>
<dbReference type="EMBL" id="AFGF01000081">
    <property type="protein sequence ID" value="EGO64022.1"/>
    <property type="molecule type" value="Genomic_DNA"/>
</dbReference>
<dbReference type="Gene3D" id="3.30.450.330">
    <property type="match status" value="1"/>
</dbReference>
<proteinExistence type="inferred from homology"/>
<dbReference type="InterPro" id="IPR001460">
    <property type="entry name" value="PCN-bd_Tpept"/>
</dbReference>
<dbReference type="eggNOG" id="COG0768">
    <property type="taxonomic scope" value="Bacteria"/>
</dbReference>
<reference evidence="5 6" key="1">
    <citation type="journal article" date="2011" name="EMBO J.">
        <title>Structural diversity of bacterial flagellar motors.</title>
        <authorList>
            <person name="Chen S."/>
            <person name="Beeby M."/>
            <person name="Murphy G.E."/>
            <person name="Leadbetter J.R."/>
            <person name="Hendrixson D.R."/>
            <person name="Briegel A."/>
            <person name="Li Z."/>
            <person name="Shi J."/>
            <person name="Tocheva E.I."/>
            <person name="Muller A."/>
            <person name="Dobro M.J."/>
            <person name="Jensen G.J."/>
        </authorList>
    </citation>
    <scope>NUCLEOTIDE SEQUENCE [LARGE SCALE GENOMIC DNA]</scope>
    <source>
        <strain evidence="5 6">DSM 6540</strain>
    </source>
</reference>
<evidence type="ECO:0000313" key="6">
    <source>
        <dbReference type="Proteomes" id="UP000003240"/>
    </source>
</evidence>
<dbReference type="Pfam" id="PF03793">
    <property type="entry name" value="PASTA"/>
    <property type="match status" value="1"/>
</dbReference>
<accession>F7NJ25</accession>
<dbReference type="Gene3D" id="3.40.710.10">
    <property type="entry name" value="DD-peptidase/beta-lactamase superfamily"/>
    <property type="match status" value="1"/>
</dbReference>
<sequence>MKTMPSMVKPASRRVAVLLTLIMLAILILVARIGWLQFVEGRRLADRMKSQLRDTRILQSPRGTIYDINGRELAISSMRQSLYADPQELSLPPDEAARLLAAIIDVDVDEIRERLSIKGRFVWLRRTLEPEVTQKVRDLIKTKKIHGLHFLEESKRYYPNGPFASQVLGFVGTDDIGLDGVEMVYDKFMHGEISRHVLETDNQGVPILQSVFQSQPRREKSLVLTIDITIQHIVEKTLDKVVAQSKPQGASVILMNPRTGAILAMANRPHYDPNFFYRYSPQEWKNRSLSFVYEPGSTFKTIIAAAALQEGLVTPSETFEDAGEITAGGVTVHNWDSKGHGRVTFADITKYSINTGFIQIGQRLGEERLMRYTRNFGFGQATDISLPGEEYGLLFDPKRMTPSDLASTSIGQGIAVTPLQLLTALAAVANEGVLVKPFIVKEIRNADGTLVTETPVKPVRQVISPATARTLTNLLEKVVAEGGGAKAAVKGYRFVGKTGTAEKLKQGGVGYAEGRYIASFAGYGPAEDPQVVALVVIDDPVGAYYGGEVAAPVFSEIMTQVMWYLNMKQQARETGKHPILPSQSGTRAIASDQTMVPVGRIIVPDLLGQSIRQAGETSNKAGLSFVPIGSGVAVHQSLPPFAVVEPNTEITVTFEPRDGDGS</sequence>
<dbReference type="GO" id="GO:0005886">
    <property type="term" value="C:plasma membrane"/>
    <property type="evidence" value="ECO:0007669"/>
    <property type="project" value="TreeGrafter"/>
</dbReference>
<comment type="caution">
    <text evidence="5">The sequence shown here is derived from an EMBL/GenBank/DDBJ whole genome shotgun (WGS) entry which is preliminary data.</text>
</comment>
<dbReference type="InterPro" id="IPR012338">
    <property type="entry name" value="Beta-lactam/transpept-like"/>
</dbReference>
<dbReference type="InterPro" id="IPR036138">
    <property type="entry name" value="PBP_dimer_sf"/>
</dbReference>
<dbReference type="SUPFAM" id="SSF54184">
    <property type="entry name" value="Penicillin-binding protein 2x (pbp-2x), c-terminal domain"/>
    <property type="match status" value="1"/>
</dbReference>
<evidence type="ECO:0000256" key="3">
    <source>
        <dbReference type="ARBA" id="ARBA00023136"/>
    </source>
</evidence>
<dbReference type="GO" id="GO:0071555">
    <property type="term" value="P:cell wall organization"/>
    <property type="evidence" value="ECO:0007669"/>
    <property type="project" value="TreeGrafter"/>
</dbReference>
<dbReference type="InterPro" id="IPR050515">
    <property type="entry name" value="Beta-lactam/transpept"/>
</dbReference>
<dbReference type="Proteomes" id="UP000003240">
    <property type="component" value="Unassembled WGS sequence"/>
</dbReference>
<keyword evidence="3" id="KW-0472">Membrane</keyword>
<name>F7NJ25_9FIRM</name>
<dbReference type="SUPFAM" id="SSF56519">
    <property type="entry name" value="Penicillin binding protein dimerisation domain"/>
    <property type="match status" value="1"/>
</dbReference>
<dbReference type="SUPFAM" id="SSF56601">
    <property type="entry name" value="beta-lactamase/transpeptidase-like"/>
    <property type="match status" value="1"/>
</dbReference>
<dbReference type="Gene3D" id="1.10.150.770">
    <property type="match status" value="1"/>
</dbReference>
<dbReference type="PROSITE" id="PS51178">
    <property type="entry name" value="PASTA"/>
    <property type="match status" value="1"/>
</dbReference>
<dbReference type="GO" id="GO:0008658">
    <property type="term" value="F:penicillin binding"/>
    <property type="evidence" value="ECO:0007669"/>
    <property type="project" value="InterPro"/>
</dbReference>
<dbReference type="STRING" id="1009370.ALO_10389"/>
<organism evidence="5 6">
    <name type="scientific">Acetonema longum DSM 6540</name>
    <dbReference type="NCBI Taxonomy" id="1009370"/>
    <lineage>
        <taxon>Bacteria</taxon>
        <taxon>Bacillati</taxon>
        <taxon>Bacillota</taxon>
        <taxon>Negativicutes</taxon>
        <taxon>Acetonemataceae</taxon>
        <taxon>Acetonema</taxon>
    </lineage>
</organism>
<dbReference type="Pfam" id="PF00905">
    <property type="entry name" value="Transpeptidase"/>
    <property type="match status" value="1"/>
</dbReference>
<comment type="subcellular location">
    <subcellularLocation>
        <location evidence="1">Membrane</location>
    </subcellularLocation>
</comment>
<dbReference type="AlphaFoldDB" id="F7NJ25"/>
<evidence type="ECO:0000313" key="5">
    <source>
        <dbReference type="EMBL" id="EGO64022.1"/>
    </source>
</evidence>
<dbReference type="Pfam" id="PF03717">
    <property type="entry name" value="PBP_dimer"/>
    <property type="match status" value="1"/>
</dbReference>
<dbReference type="RefSeq" id="WP_004573356.1">
    <property type="nucleotide sequence ID" value="NZ_AFGF01000081.1"/>
</dbReference>
<evidence type="ECO:0000259" key="4">
    <source>
        <dbReference type="PROSITE" id="PS51178"/>
    </source>
</evidence>
<dbReference type="InterPro" id="IPR005543">
    <property type="entry name" value="PASTA_dom"/>
</dbReference>
<dbReference type="InterPro" id="IPR005311">
    <property type="entry name" value="PBP_dimer"/>
</dbReference>
<dbReference type="PANTHER" id="PTHR30627">
    <property type="entry name" value="PEPTIDOGLYCAN D,D-TRANSPEPTIDASE"/>
    <property type="match status" value="1"/>
</dbReference>
<dbReference type="Gene3D" id="3.90.1310.10">
    <property type="entry name" value="Penicillin-binding protein 2a (Domain 2)"/>
    <property type="match status" value="1"/>
</dbReference>
<evidence type="ECO:0000256" key="2">
    <source>
        <dbReference type="ARBA" id="ARBA00007171"/>
    </source>
</evidence>
<protein>
    <submittedName>
        <fullName evidence="5">Penicillin-binding protein transpeptidase</fullName>
    </submittedName>
</protein>
<keyword evidence="6" id="KW-1185">Reference proteome</keyword>
<comment type="similarity">
    <text evidence="2">Belongs to the transpeptidase family.</text>
</comment>
<dbReference type="PANTHER" id="PTHR30627:SF1">
    <property type="entry name" value="PEPTIDOGLYCAN D,D-TRANSPEPTIDASE FTSI"/>
    <property type="match status" value="1"/>
</dbReference>
<dbReference type="CDD" id="cd06575">
    <property type="entry name" value="PASTA_Pbp2x-like_2"/>
    <property type="match status" value="1"/>
</dbReference>